<dbReference type="STRING" id="564608.C1MTZ2"/>
<dbReference type="OrthoDB" id="542523at2759"/>
<keyword evidence="2" id="KW-1185">Reference proteome</keyword>
<protein>
    <submittedName>
        <fullName evidence="1">Predicted protein</fullName>
    </submittedName>
</protein>
<dbReference type="eggNOG" id="ENOG502SDR8">
    <property type="taxonomic scope" value="Eukaryota"/>
</dbReference>
<name>C1MTZ2_MICPC</name>
<dbReference type="Proteomes" id="UP000001876">
    <property type="component" value="Unassembled WGS sequence"/>
</dbReference>
<dbReference type="AlphaFoldDB" id="C1MTZ2"/>
<evidence type="ECO:0000313" key="1">
    <source>
        <dbReference type="EMBL" id="EEH56538.1"/>
    </source>
</evidence>
<organism evidence="2">
    <name type="scientific">Micromonas pusilla (strain CCMP1545)</name>
    <name type="common">Picoplanktonic green alga</name>
    <dbReference type="NCBI Taxonomy" id="564608"/>
    <lineage>
        <taxon>Eukaryota</taxon>
        <taxon>Viridiplantae</taxon>
        <taxon>Chlorophyta</taxon>
        <taxon>Mamiellophyceae</taxon>
        <taxon>Mamiellales</taxon>
        <taxon>Mamiellaceae</taxon>
        <taxon>Micromonas</taxon>
    </lineage>
</organism>
<evidence type="ECO:0000313" key="2">
    <source>
        <dbReference type="Proteomes" id="UP000001876"/>
    </source>
</evidence>
<dbReference type="EMBL" id="GG663740">
    <property type="protein sequence ID" value="EEH56538.1"/>
    <property type="molecule type" value="Genomic_DNA"/>
</dbReference>
<sequence length="143" mass="15193">MLATANVNAVAASATRPASLSARRGLVAASPLRVAKTAPRARVVRMSARAEEGVFDKIKRLIAENDEKERKKKIVASPTGVPPPPVVPVLEPGKIGFVANAEMWNSRASMVGWWSLLLVEAVAGKGLLEIMGFSVGKGINFTF</sequence>
<dbReference type="KEGG" id="mpp:MICPUCDRAFT_58609"/>
<dbReference type="SUPFAM" id="SSF103511">
    <property type="entry name" value="Chlorophyll a-b binding protein"/>
    <property type="match status" value="1"/>
</dbReference>
<gene>
    <name evidence="1" type="ORF">MICPUCDRAFT_58609</name>
</gene>
<dbReference type="GeneID" id="9684513"/>
<dbReference type="RefSeq" id="XP_003059406.1">
    <property type="nucleotide sequence ID" value="XM_003059360.1"/>
</dbReference>
<reference evidence="1 2" key="1">
    <citation type="journal article" date="2009" name="Science">
        <title>Green evolution and dynamic adaptations revealed by genomes of the marine picoeukaryotes Micromonas.</title>
        <authorList>
            <person name="Worden A.Z."/>
            <person name="Lee J.H."/>
            <person name="Mock T."/>
            <person name="Rouze P."/>
            <person name="Simmons M.P."/>
            <person name="Aerts A.L."/>
            <person name="Allen A.E."/>
            <person name="Cuvelier M.L."/>
            <person name="Derelle E."/>
            <person name="Everett M.V."/>
            <person name="Foulon E."/>
            <person name="Grimwood J."/>
            <person name="Gundlach H."/>
            <person name="Henrissat B."/>
            <person name="Napoli C."/>
            <person name="McDonald S.M."/>
            <person name="Parker M.S."/>
            <person name="Rombauts S."/>
            <person name="Salamov A."/>
            <person name="Von Dassow P."/>
            <person name="Badger J.H."/>
            <person name="Coutinho P.M."/>
            <person name="Demir E."/>
            <person name="Dubchak I."/>
            <person name="Gentemann C."/>
            <person name="Eikrem W."/>
            <person name="Gready J.E."/>
            <person name="John U."/>
            <person name="Lanier W."/>
            <person name="Lindquist E.A."/>
            <person name="Lucas S."/>
            <person name="Mayer K.F."/>
            <person name="Moreau H."/>
            <person name="Not F."/>
            <person name="Otillar R."/>
            <person name="Panaud O."/>
            <person name="Pangilinan J."/>
            <person name="Paulsen I."/>
            <person name="Piegu B."/>
            <person name="Poliakov A."/>
            <person name="Robbens S."/>
            <person name="Schmutz J."/>
            <person name="Toulza E."/>
            <person name="Wyss T."/>
            <person name="Zelensky A."/>
            <person name="Zhou K."/>
            <person name="Armbrust E.V."/>
            <person name="Bhattacharya D."/>
            <person name="Goodenough U.W."/>
            <person name="Van de Peer Y."/>
            <person name="Grigoriev I.V."/>
        </authorList>
    </citation>
    <scope>NUCLEOTIDE SEQUENCE [LARGE SCALE GENOMIC DNA]</scope>
    <source>
        <strain evidence="1 2">CCMP1545</strain>
    </source>
</reference>
<dbReference type="OMA" id="MVGWWSL"/>
<proteinExistence type="predicted"/>
<accession>C1MTZ2</accession>